<name>A0AAE3YS11_9ACTN</name>
<comment type="caution">
    <text evidence="1">The sequence shown here is derived from an EMBL/GenBank/DDBJ whole genome shotgun (WGS) entry which is preliminary data.</text>
</comment>
<reference evidence="1" key="1">
    <citation type="submission" date="2023-07" db="EMBL/GenBank/DDBJ databases">
        <title>Sequencing the genomes of 1000 actinobacteria strains.</title>
        <authorList>
            <person name="Klenk H.-P."/>
        </authorList>
    </citation>
    <scope>NUCLEOTIDE SEQUENCE</scope>
    <source>
        <strain evidence="1">DSM 44707</strain>
    </source>
</reference>
<gene>
    <name evidence="1" type="ORF">J2S41_005696</name>
</gene>
<evidence type="ECO:0000313" key="2">
    <source>
        <dbReference type="Proteomes" id="UP001183643"/>
    </source>
</evidence>
<dbReference type="AlphaFoldDB" id="A0AAE3YS11"/>
<dbReference type="EMBL" id="JAVDYB010000001">
    <property type="protein sequence ID" value="MDR7278918.1"/>
    <property type="molecule type" value="Genomic_DNA"/>
</dbReference>
<protein>
    <submittedName>
        <fullName evidence="1">Uncharacterized protein</fullName>
    </submittedName>
</protein>
<accession>A0AAE3YS11</accession>
<dbReference type="Proteomes" id="UP001183643">
    <property type="component" value="Unassembled WGS sequence"/>
</dbReference>
<keyword evidence="2" id="KW-1185">Reference proteome</keyword>
<sequence length="45" mass="4706">MTRRLTGREHAAQASARAAVERARARAGLAPADRPSVPLLAVARG</sequence>
<organism evidence="1 2">
    <name type="scientific">Catenuloplanes atrovinosus</name>
    <dbReference type="NCBI Taxonomy" id="137266"/>
    <lineage>
        <taxon>Bacteria</taxon>
        <taxon>Bacillati</taxon>
        <taxon>Actinomycetota</taxon>
        <taxon>Actinomycetes</taxon>
        <taxon>Micromonosporales</taxon>
        <taxon>Micromonosporaceae</taxon>
        <taxon>Catenuloplanes</taxon>
    </lineage>
</organism>
<dbReference type="RefSeq" id="WP_310372124.1">
    <property type="nucleotide sequence ID" value="NZ_JAVDYB010000001.1"/>
</dbReference>
<proteinExistence type="predicted"/>
<evidence type="ECO:0000313" key="1">
    <source>
        <dbReference type="EMBL" id="MDR7278918.1"/>
    </source>
</evidence>